<evidence type="ECO:0000259" key="4">
    <source>
        <dbReference type="PROSITE" id="PS50195"/>
    </source>
</evidence>
<keyword evidence="2" id="KW-0472">Membrane</keyword>
<dbReference type="InterPro" id="IPR044926">
    <property type="entry name" value="RGS_subdomain_2"/>
</dbReference>
<evidence type="ECO:0000256" key="1">
    <source>
        <dbReference type="ARBA" id="ARBA00010883"/>
    </source>
</evidence>
<feature type="domain" description="RGS" evidence="3">
    <location>
        <begin position="377"/>
        <end position="497"/>
    </location>
</feature>
<feature type="transmembrane region" description="Helical" evidence="2">
    <location>
        <begin position="12"/>
        <end position="30"/>
    </location>
</feature>
<name>A0A6G0TX74_APHGL</name>
<dbReference type="InterPro" id="IPR003114">
    <property type="entry name" value="Phox_assoc"/>
</dbReference>
<sequence>MPQVEEERSSIMIHYYWVLILTVLCVTTFGLWLTTIVVSVLLAFLLSVIWFAYITVEKEATLYVESLKKDSEYTVVYSLFDPKSISTKEINEDDVNLSGSEYIDHQLSDIMDYILRDYVYPWYDKLSDDEDFPIQIHKSTSYLISCMAKQLQQIDFLQFVCTNLSEEVAKHIRIYRKSLKATSTKNSEEVDFETLFFQHEQDVDRFGTSHANVCLDENYERKWLRDISEALIYHIIPENDFKCRTIRILIREIISNKLFLTTINMLSNPDYVNQLIIWLCSDYPVTNETFLTVLRSTKSNQQLNAVHSLVKKEIMNLRSRDSGESDSRAKQQLSSLIFLSDLIKSIVNSIPQQSDRSLDFLLSFEHSMSSPKNDSLSLKWILESKTALPYFIDYLTTINCDSFISFYMNIDGWKQFVHEQMQNVSGDPSQYSSSDLATVDHIRDEAKKLYSLYIGQKPDIQNELGDDLVKSLAKKIQVDPVDETWFDDVQNTLYKTLLKPEKGIISGFGKHECCSRLITDLEMKSLGSEDIFEPELAMPATDFLIPMDAVQQLFKGTGGKLSYVLFYSIILFVLFLLDKVSDFLSGGKPVSPGQSEDDKSILSADIIETGLVHEGGKTFGVYAVSITRVYMSGKEENWHVYKRYSDFYDLYQRVKDKYSELGKLSFPAKKTFHNADRRVLEKRMLMLNQFIHNLLKSSTVANYPGIQTMVEQFLEQRPEDKKALLSGHLVKTVDNLLFNPLKAVGNVVKTVPDNIFNTVDGVMDNISKVLGPSKPINRMLVEEDDDNMPMRAVLLLLTEVFEVDEQQQWLRKRFVMLLQHIIRASFGHVVNRRFKEYVATVTDPYRVSLLIAAIKNSLWPDGVRATEVQFRDAEVQLRTLVAAKCALMSSVSDELKHLMGSDVTRRGIYLAVVMLQHKTLNKRLAYVLISSCFLLIFPNFSGLIDKLHKNPPILSRN</sequence>
<feature type="domain" description="PXA" evidence="5">
    <location>
        <begin position="100"/>
        <end position="284"/>
    </location>
</feature>
<evidence type="ECO:0008006" key="8">
    <source>
        <dbReference type="Google" id="ProtNLM"/>
    </source>
</evidence>
<evidence type="ECO:0000313" key="7">
    <source>
        <dbReference type="Proteomes" id="UP000475862"/>
    </source>
</evidence>
<dbReference type="PROSITE" id="PS50195">
    <property type="entry name" value="PX"/>
    <property type="match status" value="1"/>
</dbReference>
<evidence type="ECO:0000256" key="2">
    <source>
        <dbReference type="SAM" id="Phobius"/>
    </source>
</evidence>
<evidence type="ECO:0000259" key="3">
    <source>
        <dbReference type="PROSITE" id="PS50132"/>
    </source>
</evidence>
<dbReference type="InterPro" id="IPR036871">
    <property type="entry name" value="PX_dom_sf"/>
</dbReference>
<dbReference type="Gene3D" id="1.10.167.10">
    <property type="entry name" value="Regulator of G-protein Signalling 4, domain 2"/>
    <property type="match status" value="1"/>
</dbReference>
<dbReference type="GO" id="GO:0005769">
    <property type="term" value="C:early endosome"/>
    <property type="evidence" value="ECO:0007669"/>
    <property type="project" value="TreeGrafter"/>
</dbReference>
<dbReference type="Pfam" id="PF02194">
    <property type="entry name" value="PXA"/>
    <property type="match status" value="1"/>
</dbReference>
<dbReference type="InterPro" id="IPR001683">
    <property type="entry name" value="PX_dom"/>
</dbReference>
<dbReference type="PANTHER" id="PTHR22775:SF3">
    <property type="entry name" value="SORTING NEXIN-13"/>
    <property type="match status" value="1"/>
</dbReference>
<dbReference type="PROSITE" id="PS50132">
    <property type="entry name" value="RGS"/>
    <property type="match status" value="1"/>
</dbReference>
<dbReference type="SMART" id="SM00315">
    <property type="entry name" value="RGS"/>
    <property type="match status" value="1"/>
</dbReference>
<dbReference type="SMART" id="SM00313">
    <property type="entry name" value="PXA"/>
    <property type="match status" value="1"/>
</dbReference>
<accession>A0A6G0TX74</accession>
<evidence type="ECO:0000259" key="5">
    <source>
        <dbReference type="PROSITE" id="PS51207"/>
    </source>
</evidence>
<dbReference type="InterPro" id="IPR036305">
    <property type="entry name" value="RGS_sf"/>
</dbReference>
<keyword evidence="2" id="KW-0812">Transmembrane</keyword>
<dbReference type="InterPro" id="IPR013937">
    <property type="entry name" value="Sorting_nexin_C"/>
</dbReference>
<dbReference type="Gene3D" id="3.30.1520.10">
    <property type="entry name" value="Phox-like domain"/>
    <property type="match status" value="1"/>
</dbReference>
<dbReference type="SMART" id="SM00312">
    <property type="entry name" value="PX"/>
    <property type="match status" value="1"/>
</dbReference>
<proteinExistence type="inferred from homology"/>
<comment type="caution">
    <text evidence="6">The sequence shown here is derived from an EMBL/GenBank/DDBJ whole genome shotgun (WGS) entry which is preliminary data.</text>
</comment>
<dbReference type="Pfam" id="PF00615">
    <property type="entry name" value="RGS"/>
    <property type="match status" value="1"/>
</dbReference>
<gene>
    <name evidence="6" type="ORF">AGLY_003959</name>
</gene>
<dbReference type="CDD" id="cd06873">
    <property type="entry name" value="PX_SNX13"/>
    <property type="match status" value="1"/>
</dbReference>
<feature type="domain" description="PX" evidence="4">
    <location>
        <begin position="600"/>
        <end position="721"/>
    </location>
</feature>
<feature type="transmembrane region" description="Helical" evidence="2">
    <location>
        <begin position="36"/>
        <end position="56"/>
    </location>
</feature>
<organism evidence="6 7">
    <name type="scientific">Aphis glycines</name>
    <name type="common">Soybean aphid</name>
    <dbReference type="NCBI Taxonomy" id="307491"/>
    <lineage>
        <taxon>Eukaryota</taxon>
        <taxon>Metazoa</taxon>
        <taxon>Ecdysozoa</taxon>
        <taxon>Arthropoda</taxon>
        <taxon>Hexapoda</taxon>
        <taxon>Insecta</taxon>
        <taxon>Pterygota</taxon>
        <taxon>Neoptera</taxon>
        <taxon>Paraneoptera</taxon>
        <taxon>Hemiptera</taxon>
        <taxon>Sternorrhyncha</taxon>
        <taxon>Aphidomorpha</taxon>
        <taxon>Aphidoidea</taxon>
        <taxon>Aphididae</taxon>
        <taxon>Aphidini</taxon>
        <taxon>Aphis</taxon>
        <taxon>Aphis</taxon>
    </lineage>
</organism>
<dbReference type="Pfam" id="PF08628">
    <property type="entry name" value="Nexin_C"/>
    <property type="match status" value="1"/>
</dbReference>
<protein>
    <recommendedName>
        <fullName evidence="8">PX domain-containing protein</fullName>
    </recommendedName>
</protein>
<keyword evidence="2" id="KW-1133">Transmembrane helix</keyword>
<comment type="similarity">
    <text evidence="1">Belongs to the sorting nexin family.</text>
</comment>
<dbReference type="AlphaFoldDB" id="A0A6G0TX74"/>
<dbReference type="Pfam" id="PF00787">
    <property type="entry name" value="PX"/>
    <property type="match status" value="1"/>
</dbReference>
<dbReference type="EMBL" id="VYZN01000013">
    <property type="protein sequence ID" value="KAE9540714.1"/>
    <property type="molecule type" value="Genomic_DNA"/>
</dbReference>
<dbReference type="SUPFAM" id="SSF64268">
    <property type="entry name" value="PX domain"/>
    <property type="match status" value="1"/>
</dbReference>
<keyword evidence="7" id="KW-1185">Reference proteome</keyword>
<evidence type="ECO:0000313" key="6">
    <source>
        <dbReference type="EMBL" id="KAE9540714.1"/>
    </source>
</evidence>
<dbReference type="InterPro" id="IPR037437">
    <property type="entry name" value="SNX13_PX"/>
</dbReference>
<dbReference type="OrthoDB" id="5772781at2759"/>
<dbReference type="GO" id="GO:0035091">
    <property type="term" value="F:phosphatidylinositol binding"/>
    <property type="evidence" value="ECO:0007669"/>
    <property type="project" value="InterPro"/>
</dbReference>
<dbReference type="InterPro" id="IPR016137">
    <property type="entry name" value="RGS"/>
</dbReference>
<feature type="transmembrane region" description="Helical" evidence="2">
    <location>
        <begin position="924"/>
        <end position="944"/>
    </location>
</feature>
<reference evidence="6 7" key="1">
    <citation type="submission" date="2019-08" db="EMBL/GenBank/DDBJ databases">
        <title>The genome of the soybean aphid Biotype 1, its phylome, world population structure and adaptation to the North American continent.</title>
        <authorList>
            <person name="Giordano R."/>
            <person name="Donthu R.K."/>
            <person name="Hernandez A.G."/>
            <person name="Wright C.L."/>
            <person name="Zimin A.V."/>
        </authorList>
    </citation>
    <scope>NUCLEOTIDE SEQUENCE [LARGE SCALE GENOMIC DNA]</scope>
    <source>
        <tissue evidence="6">Whole aphids</tissue>
    </source>
</reference>
<dbReference type="PROSITE" id="PS51207">
    <property type="entry name" value="PXA"/>
    <property type="match status" value="1"/>
</dbReference>
<dbReference type="SUPFAM" id="SSF48097">
    <property type="entry name" value="Regulator of G-protein signaling, RGS"/>
    <property type="match status" value="1"/>
</dbReference>
<dbReference type="PANTHER" id="PTHR22775">
    <property type="entry name" value="SORTING NEXIN"/>
    <property type="match status" value="1"/>
</dbReference>
<dbReference type="Proteomes" id="UP000475862">
    <property type="component" value="Unassembled WGS sequence"/>
</dbReference>